<dbReference type="PANTHER" id="PTHR22904:SF523">
    <property type="entry name" value="STRESS-INDUCED-PHOSPHOPROTEIN 1"/>
    <property type="match status" value="1"/>
</dbReference>
<proteinExistence type="predicted"/>
<organism evidence="4 5">
    <name type="scientific">Blyttiomyces helicus</name>
    <dbReference type="NCBI Taxonomy" id="388810"/>
    <lineage>
        <taxon>Eukaryota</taxon>
        <taxon>Fungi</taxon>
        <taxon>Fungi incertae sedis</taxon>
        <taxon>Chytridiomycota</taxon>
        <taxon>Chytridiomycota incertae sedis</taxon>
        <taxon>Chytridiomycetes</taxon>
        <taxon>Chytridiomycetes incertae sedis</taxon>
        <taxon>Blyttiomyces</taxon>
    </lineage>
</organism>
<dbReference type="PANTHER" id="PTHR22904">
    <property type="entry name" value="TPR REPEAT CONTAINING PROTEIN"/>
    <property type="match status" value="1"/>
</dbReference>
<dbReference type="PROSITE" id="PS50005">
    <property type="entry name" value="TPR"/>
    <property type="match status" value="2"/>
</dbReference>
<dbReference type="EMBL" id="ML001808">
    <property type="protein sequence ID" value="RKO82990.1"/>
    <property type="molecule type" value="Genomic_DNA"/>
</dbReference>
<dbReference type="InterPro" id="IPR011990">
    <property type="entry name" value="TPR-like_helical_dom_sf"/>
</dbReference>
<dbReference type="Pfam" id="PF14559">
    <property type="entry name" value="TPR_19"/>
    <property type="match status" value="1"/>
</dbReference>
<dbReference type="SUPFAM" id="SSF48452">
    <property type="entry name" value="TPR-like"/>
    <property type="match status" value="1"/>
</dbReference>
<evidence type="ECO:0000313" key="4">
    <source>
        <dbReference type="EMBL" id="RKO82990.1"/>
    </source>
</evidence>
<accession>A0A4P9VXG0</accession>
<keyword evidence="2 3" id="KW-0802">TPR repeat</keyword>
<reference evidence="5" key="1">
    <citation type="journal article" date="2018" name="Nat. Microbiol.">
        <title>Leveraging single-cell genomics to expand the fungal tree of life.</title>
        <authorList>
            <person name="Ahrendt S.R."/>
            <person name="Quandt C.A."/>
            <person name="Ciobanu D."/>
            <person name="Clum A."/>
            <person name="Salamov A."/>
            <person name="Andreopoulos B."/>
            <person name="Cheng J.F."/>
            <person name="Woyke T."/>
            <person name="Pelin A."/>
            <person name="Henrissat B."/>
            <person name="Reynolds N.K."/>
            <person name="Benny G.L."/>
            <person name="Smith M.E."/>
            <person name="James T.Y."/>
            <person name="Grigoriev I.V."/>
        </authorList>
    </citation>
    <scope>NUCLEOTIDE SEQUENCE [LARGE SCALE GENOMIC DNA]</scope>
</reference>
<evidence type="ECO:0000256" key="2">
    <source>
        <dbReference type="ARBA" id="ARBA00022803"/>
    </source>
</evidence>
<evidence type="ECO:0000256" key="1">
    <source>
        <dbReference type="ARBA" id="ARBA00022737"/>
    </source>
</evidence>
<feature type="repeat" description="TPR" evidence="3">
    <location>
        <begin position="249"/>
        <end position="282"/>
    </location>
</feature>
<dbReference type="AlphaFoldDB" id="A0A4P9VXG0"/>
<sequence length="401" mass="44543">MQIPALQRAQTAIARRDYKTAATAFSEIITTLEAAKANDPSVNLAVPLLSRVGCFVALRDWEGVLVDSRRALEDEEDVTVEEELLPGCYSTRAAAAVGVGERLRLRDGERSRMGLQFCGWYSVSLTVPTRPLPRLIPSPIQTTQARMARAHEELKNPTEATRYKKMLTSLMKASSVKVSDAATRKEAGNALFKSGDFAGALREYEGALVLAPHDGTLMSNACQALIRLGRLDEAREMSDRCVLARPKWGKAWYRQGTVALKQNRILDAAKSFQEGLKVDPDDPDLKAAYMKAAKAAEKLPKKSGGFDKQLMGMMMELKNASWDVAGWWKESQGDISFWSRSECDEKVASFLAHREFLDITEKAVKVAHPTFERGMLPADFEPELKVQWPPKTAEITKFSKS</sequence>
<dbReference type="Proteomes" id="UP000269721">
    <property type="component" value="Unassembled WGS sequence"/>
</dbReference>
<protein>
    <submittedName>
        <fullName evidence="4">Uncharacterized protein</fullName>
    </submittedName>
</protein>
<feature type="repeat" description="TPR" evidence="3">
    <location>
        <begin position="181"/>
        <end position="214"/>
    </location>
</feature>
<gene>
    <name evidence="4" type="ORF">BDK51DRAFT_49269</name>
</gene>
<dbReference type="OrthoDB" id="2121728at2759"/>
<dbReference type="InterPro" id="IPR019734">
    <property type="entry name" value="TPR_rpt"/>
</dbReference>
<evidence type="ECO:0000256" key="3">
    <source>
        <dbReference type="PROSITE-ProRule" id="PRU00339"/>
    </source>
</evidence>
<name>A0A4P9VXG0_9FUNG</name>
<keyword evidence="5" id="KW-1185">Reference proteome</keyword>
<dbReference type="Pfam" id="PF13432">
    <property type="entry name" value="TPR_16"/>
    <property type="match status" value="1"/>
</dbReference>
<dbReference type="SMART" id="SM00028">
    <property type="entry name" value="TPR"/>
    <property type="match status" value="2"/>
</dbReference>
<evidence type="ECO:0000313" key="5">
    <source>
        <dbReference type="Proteomes" id="UP000269721"/>
    </source>
</evidence>
<keyword evidence="1" id="KW-0677">Repeat</keyword>
<dbReference type="GO" id="GO:0051879">
    <property type="term" value="F:Hsp90 protein binding"/>
    <property type="evidence" value="ECO:0007669"/>
    <property type="project" value="TreeGrafter"/>
</dbReference>
<dbReference type="Gene3D" id="1.25.40.10">
    <property type="entry name" value="Tetratricopeptide repeat domain"/>
    <property type="match status" value="1"/>
</dbReference>